<feature type="signal peptide" evidence="2">
    <location>
        <begin position="1"/>
        <end position="22"/>
    </location>
</feature>
<dbReference type="PROSITE" id="PS51257">
    <property type="entry name" value="PROKAR_LIPOPROTEIN"/>
    <property type="match status" value="1"/>
</dbReference>
<dbReference type="OrthoDB" id="9809989at2"/>
<evidence type="ECO:0000256" key="2">
    <source>
        <dbReference type="SAM" id="SignalP"/>
    </source>
</evidence>
<feature type="domain" description="SbsA Ig-like" evidence="3">
    <location>
        <begin position="30"/>
        <end position="133"/>
    </location>
</feature>
<comment type="caution">
    <text evidence="4">The sequence shown here is derived from an EMBL/GenBank/DDBJ whole genome shotgun (WGS) entry which is preliminary data.</text>
</comment>
<evidence type="ECO:0000313" key="4">
    <source>
        <dbReference type="EMBL" id="OEL10249.1"/>
    </source>
</evidence>
<evidence type="ECO:0000256" key="1">
    <source>
        <dbReference type="ARBA" id="ARBA00022729"/>
    </source>
</evidence>
<organism evidence="4 5">
    <name type="scientific">Cloacibacterium normanense</name>
    <dbReference type="NCBI Taxonomy" id="237258"/>
    <lineage>
        <taxon>Bacteria</taxon>
        <taxon>Pseudomonadati</taxon>
        <taxon>Bacteroidota</taxon>
        <taxon>Flavobacteriia</taxon>
        <taxon>Flavobacteriales</taxon>
        <taxon>Weeksellaceae</taxon>
    </lineage>
</organism>
<dbReference type="STRING" id="237258.SAMN04489756_10543"/>
<dbReference type="RefSeq" id="WP_069800264.1">
    <property type="nucleotide sequence ID" value="NZ_CP034157.1"/>
</dbReference>
<name>A0A1E5UBF6_9FLAO</name>
<dbReference type="EMBL" id="MKGI01000078">
    <property type="protein sequence ID" value="OEL10249.1"/>
    <property type="molecule type" value="Genomic_DNA"/>
</dbReference>
<evidence type="ECO:0000313" key="5">
    <source>
        <dbReference type="Proteomes" id="UP000095601"/>
    </source>
</evidence>
<reference evidence="4 5" key="1">
    <citation type="submission" date="2016-09" db="EMBL/GenBank/DDBJ databases">
        <authorList>
            <person name="Capua I."/>
            <person name="De Benedictis P."/>
            <person name="Joannis T."/>
            <person name="Lombin L.H."/>
            <person name="Cattoli G."/>
        </authorList>
    </citation>
    <scope>NUCLEOTIDE SEQUENCE [LARGE SCALE GENOMIC DNA]</scope>
    <source>
        <strain evidence="4 5">NRS-1</strain>
    </source>
</reference>
<keyword evidence="1 2" id="KW-0732">Signal</keyword>
<dbReference type="PATRIC" id="fig|237258.4.peg.795"/>
<feature type="chain" id="PRO_5009186791" description="SbsA Ig-like domain-containing protein" evidence="2">
    <location>
        <begin position="23"/>
        <end position="539"/>
    </location>
</feature>
<dbReference type="AlphaFoldDB" id="A0A1E5UBF6"/>
<accession>A0A1E5UBF6</accession>
<dbReference type="Proteomes" id="UP000095601">
    <property type="component" value="Unassembled WGS sequence"/>
</dbReference>
<dbReference type="InterPro" id="IPR032812">
    <property type="entry name" value="SbsA_Ig"/>
</dbReference>
<evidence type="ECO:0000259" key="3">
    <source>
        <dbReference type="Pfam" id="PF13205"/>
    </source>
</evidence>
<gene>
    <name evidence="4" type="ORF">BHF72_0613</name>
</gene>
<dbReference type="Pfam" id="PF13205">
    <property type="entry name" value="Big_5"/>
    <property type="match status" value="1"/>
</dbReference>
<protein>
    <recommendedName>
        <fullName evidence="3">SbsA Ig-like domain-containing protein</fullName>
    </recommendedName>
</protein>
<proteinExistence type="predicted"/>
<dbReference type="KEGG" id="cnr:EB819_10060"/>
<sequence>MKKIIFLLLLNLLLFSCARVGAPNGGTRDSLAPKFLGSNIDTTRLNVSRTVKELRLDFDEYVMLKDFNKNFNVSPPIKKIKKVIPSNLANKYVLIQWEDTLQANTTYNFNFGNAIVDNNESNPLPYFNFAFSTGDKIDDLFVSGTVKDAMTLIKENQTAKDNKMVVGLYKAGENLDYKQKPDYITKVDEENYFELNFLPKGEFVIIAFDDENQNSVYDAGKEKVSFLKEKITLDSTSVRGLKLKLYPSKKVVKYKESKAINGGLLMTFEGNPETVDVKSLSEELKDFKVTHAKRSDSVNIWFDAEKSNLGGNISKQVKLSYFTPTISDTISVSYKAVKDEFKLSNEAGNLIAPENNFVINTSLPIENLNTFSWKLESDSIAQDFTAKISEKNPFKILVNSSFKPTKKYVLTIPKETVSSYYSSNDKSFQFQFEIDKPENYGSFTAVIKNKPTAKFWVELTNEKGEILYSQFTNASEVSFKNLKPATYIARIRVDNNGNGFWDEADFAQNIAAEDVYIFEKEINVRPLWEIKEDWELTNR</sequence>
<keyword evidence="5" id="KW-1185">Reference proteome</keyword>